<gene>
    <name evidence="1" type="ORF">T4B_14795</name>
    <name evidence="2" type="ORF">T4C_10294</name>
</gene>
<evidence type="ECO:0000313" key="3">
    <source>
        <dbReference type="Proteomes" id="UP000054805"/>
    </source>
</evidence>
<protein>
    <submittedName>
        <fullName evidence="1">Uncharacterized protein</fullName>
    </submittedName>
</protein>
<dbReference type="Proteomes" id="UP000054826">
    <property type="component" value="Unassembled WGS sequence"/>
</dbReference>
<organism evidence="1 3">
    <name type="scientific">Trichinella pseudospiralis</name>
    <name type="common">Parasitic roundworm</name>
    <dbReference type="NCBI Taxonomy" id="6337"/>
    <lineage>
        <taxon>Eukaryota</taxon>
        <taxon>Metazoa</taxon>
        <taxon>Ecdysozoa</taxon>
        <taxon>Nematoda</taxon>
        <taxon>Enoplea</taxon>
        <taxon>Dorylaimia</taxon>
        <taxon>Trichinellida</taxon>
        <taxon>Trichinellidae</taxon>
        <taxon>Trichinella</taxon>
    </lineage>
</organism>
<evidence type="ECO:0000313" key="1">
    <source>
        <dbReference type="EMBL" id="KRY95693.1"/>
    </source>
</evidence>
<sequence length="33" mass="3771">MAAQVRIYLQQEKGALSSVRVHSFVRLKWQAVA</sequence>
<dbReference type="EMBL" id="JYDV01002967">
    <property type="protein sequence ID" value="KRY97013.1"/>
    <property type="molecule type" value="Genomic_DNA"/>
</dbReference>
<reference evidence="3 4" key="1">
    <citation type="submission" date="2015-01" db="EMBL/GenBank/DDBJ databases">
        <title>Evolution of Trichinella species and genotypes.</title>
        <authorList>
            <person name="Korhonen P.K."/>
            <person name="Edoardo P."/>
            <person name="Giuseppe L.R."/>
            <person name="Gasser R.B."/>
        </authorList>
    </citation>
    <scope>NUCLEOTIDE SEQUENCE [LARGE SCALE GENOMIC DNA]</scope>
    <source>
        <strain evidence="2">ISS176</strain>
        <strain evidence="1">ISS588</strain>
    </source>
</reference>
<name>A0A0V1GBU7_TRIPS</name>
<proteinExistence type="predicted"/>
<accession>A0A0V1GBU7</accession>
<dbReference type="Proteomes" id="UP000054805">
    <property type="component" value="Unassembled WGS sequence"/>
</dbReference>
<keyword evidence="3" id="KW-1185">Reference proteome</keyword>
<evidence type="ECO:0000313" key="2">
    <source>
        <dbReference type="EMBL" id="KRY97013.1"/>
    </source>
</evidence>
<dbReference type="EMBL" id="JYDS01003883">
    <property type="protein sequence ID" value="KRY95693.1"/>
    <property type="molecule type" value="Genomic_DNA"/>
</dbReference>
<evidence type="ECO:0000313" key="4">
    <source>
        <dbReference type="Proteomes" id="UP000054826"/>
    </source>
</evidence>
<comment type="caution">
    <text evidence="1">The sequence shown here is derived from an EMBL/GenBank/DDBJ whole genome shotgun (WGS) entry which is preliminary data.</text>
</comment>
<dbReference type="AlphaFoldDB" id="A0A0V1GBU7"/>